<accession>A0ABP6QK02</accession>
<dbReference type="InterPro" id="IPR001867">
    <property type="entry name" value="OmpR/PhoB-type_DNA-bd"/>
</dbReference>
<evidence type="ECO:0000259" key="4">
    <source>
        <dbReference type="PROSITE" id="PS50110"/>
    </source>
</evidence>
<dbReference type="Gene3D" id="6.10.250.690">
    <property type="match status" value="1"/>
</dbReference>
<dbReference type="PANTHER" id="PTHR48111">
    <property type="entry name" value="REGULATOR OF RPOS"/>
    <property type="match status" value="1"/>
</dbReference>
<reference evidence="7" key="1">
    <citation type="journal article" date="2019" name="Int. J. Syst. Evol. Microbiol.">
        <title>The Global Catalogue of Microorganisms (GCM) 10K type strain sequencing project: providing services to taxonomists for standard genome sequencing and annotation.</title>
        <authorList>
            <consortium name="The Broad Institute Genomics Platform"/>
            <consortium name="The Broad Institute Genome Sequencing Center for Infectious Disease"/>
            <person name="Wu L."/>
            <person name="Ma J."/>
        </authorList>
    </citation>
    <scope>NUCLEOTIDE SEQUENCE [LARGE SCALE GENOMIC DNA]</scope>
    <source>
        <strain evidence="7">JCM 9377</strain>
    </source>
</reference>
<dbReference type="Pfam" id="PF00486">
    <property type="entry name" value="Trans_reg_C"/>
    <property type="match status" value="1"/>
</dbReference>
<evidence type="ECO:0000256" key="1">
    <source>
        <dbReference type="ARBA" id="ARBA00023125"/>
    </source>
</evidence>
<dbReference type="Pfam" id="PF00072">
    <property type="entry name" value="Response_reg"/>
    <property type="match status" value="1"/>
</dbReference>
<evidence type="ECO:0000313" key="6">
    <source>
        <dbReference type="EMBL" id="GAA3236946.1"/>
    </source>
</evidence>
<dbReference type="SMART" id="SM00862">
    <property type="entry name" value="Trans_reg_C"/>
    <property type="match status" value="1"/>
</dbReference>
<evidence type="ECO:0000313" key="7">
    <source>
        <dbReference type="Proteomes" id="UP001501237"/>
    </source>
</evidence>
<protein>
    <submittedName>
        <fullName evidence="6">Response regulator transcription factor</fullName>
    </submittedName>
</protein>
<dbReference type="InterPro" id="IPR036388">
    <property type="entry name" value="WH-like_DNA-bd_sf"/>
</dbReference>
<name>A0ABP6QK02_9ACTN</name>
<dbReference type="Gene3D" id="3.40.50.2300">
    <property type="match status" value="1"/>
</dbReference>
<dbReference type="SUPFAM" id="SSF52172">
    <property type="entry name" value="CheY-like"/>
    <property type="match status" value="1"/>
</dbReference>
<dbReference type="Gene3D" id="1.10.10.10">
    <property type="entry name" value="Winged helix-like DNA-binding domain superfamily/Winged helix DNA-binding domain"/>
    <property type="match status" value="1"/>
</dbReference>
<dbReference type="SMART" id="SM00448">
    <property type="entry name" value="REC"/>
    <property type="match status" value="1"/>
</dbReference>
<feature type="modified residue" description="4-aspartylphosphate" evidence="2">
    <location>
        <position position="56"/>
    </location>
</feature>
<dbReference type="Proteomes" id="UP001501237">
    <property type="component" value="Unassembled WGS sequence"/>
</dbReference>
<comment type="caution">
    <text evidence="6">The sequence shown here is derived from an EMBL/GenBank/DDBJ whole genome shotgun (WGS) entry which is preliminary data.</text>
</comment>
<dbReference type="PROSITE" id="PS51755">
    <property type="entry name" value="OMPR_PHOB"/>
    <property type="match status" value="1"/>
</dbReference>
<keyword evidence="2" id="KW-0597">Phosphoprotein</keyword>
<feature type="DNA-binding region" description="OmpR/PhoB-type" evidence="3">
    <location>
        <begin position="130"/>
        <end position="229"/>
    </location>
</feature>
<dbReference type="InterPro" id="IPR011006">
    <property type="entry name" value="CheY-like_superfamily"/>
</dbReference>
<dbReference type="PANTHER" id="PTHR48111:SF59">
    <property type="entry name" value="TRANSCRIPTIONAL REGULATORY PROTEIN BAER"/>
    <property type="match status" value="1"/>
</dbReference>
<dbReference type="EMBL" id="BAAAUV010000031">
    <property type="protein sequence ID" value="GAA3236946.1"/>
    <property type="molecule type" value="Genomic_DNA"/>
</dbReference>
<keyword evidence="1 3" id="KW-0238">DNA-binding</keyword>
<dbReference type="CDD" id="cd17574">
    <property type="entry name" value="REC_OmpR"/>
    <property type="match status" value="1"/>
</dbReference>
<feature type="domain" description="OmpR/PhoB-type" evidence="5">
    <location>
        <begin position="130"/>
        <end position="229"/>
    </location>
</feature>
<evidence type="ECO:0000256" key="3">
    <source>
        <dbReference type="PROSITE-ProRule" id="PRU01091"/>
    </source>
</evidence>
<evidence type="ECO:0000259" key="5">
    <source>
        <dbReference type="PROSITE" id="PS51755"/>
    </source>
</evidence>
<dbReference type="RefSeq" id="WP_344837513.1">
    <property type="nucleotide sequence ID" value="NZ_BAAAUV010000031.1"/>
</dbReference>
<gene>
    <name evidence="6" type="ORF">GCM10010468_71460</name>
</gene>
<evidence type="ECO:0000256" key="2">
    <source>
        <dbReference type="PROSITE-ProRule" id="PRU00169"/>
    </source>
</evidence>
<feature type="domain" description="Response regulatory" evidence="4">
    <location>
        <begin position="7"/>
        <end position="120"/>
    </location>
</feature>
<sequence length="230" mass="25789">MDAIGARIIVAEDDPGQAELVRRYLERDGHDVVVVHDGSAALSEFFRRAPDLLVLDVMMPQVDGLDVCREIRRTSEIPVVMLTARSTEADVLLGLDLGADDYLVKPFSPRELAARVRTVLRRSRPREVVTRRMNAGDLVLDLDRHEVTRAGAPIEVTPAEFRLLTVLAGTPGRVYTRSQLLEHVTGMGKYITERTIDAHMRNLRKKVERDPHRPALLVTVYGVGYKFADV</sequence>
<dbReference type="CDD" id="cd00383">
    <property type="entry name" value="trans_reg_C"/>
    <property type="match status" value="1"/>
</dbReference>
<keyword evidence="7" id="KW-1185">Reference proteome</keyword>
<proteinExistence type="predicted"/>
<dbReference type="InterPro" id="IPR001789">
    <property type="entry name" value="Sig_transdc_resp-reg_receiver"/>
</dbReference>
<dbReference type="PROSITE" id="PS50110">
    <property type="entry name" value="RESPONSE_REGULATORY"/>
    <property type="match status" value="1"/>
</dbReference>
<dbReference type="InterPro" id="IPR039420">
    <property type="entry name" value="WalR-like"/>
</dbReference>
<organism evidence="6 7">
    <name type="scientific">Actinocorallia longicatena</name>
    <dbReference type="NCBI Taxonomy" id="111803"/>
    <lineage>
        <taxon>Bacteria</taxon>
        <taxon>Bacillati</taxon>
        <taxon>Actinomycetota</taxon>
        <taxon>Actinomycetes</taxon>
        <taxon>Streptosporangiales</taxon>
        <taxon>Thermomonosporaceae</taxon>
        <taxon>Actinocorallia</taxon>
    </lineage>
</organism>